<dbReference type="SUPFAM" id="SSF52091">
    <property type="entry name" value="SpoIIaa-like"/>
    <property type="match status" value="1"/>
</dbReference>
<dbReference type="EMBL" id="QWGE01000001">
    <property type="protein sequence ID" value="RIJ42432.1"/>
    <property type="molecule type" value="Genomic_DNA"/>
</dbReference>
<dbReference type="RefSeq" id="WP_119430315.1">
    <property type="nucleotide sequence ID" value="NZ_QWGE01000001.1"/>
</dbReference>
<dbReference type="Proteomes" id="UP000266005">
    <property type="component" value="Unassembled WGS sequence"/>
</dbReference>
<accession>A0A399SJU4</accession>
<organism evidence="4 5">
    <name type="scientific">Pontibacter oryzae</name>
    <dbReference type="NCBI Taxonomy" id="2304593"/>
    <lineage>
        <taxon>Bacteria</taxon>
        <taxon>Pseudomonadati</taxon>
        <taxon>Bacteroidota</taxon>
        <taxon>Cytophagia</taxon>
        <taxon>Cytophagales</taxon>
        <taxon>Hymenobacteraceae</taxon>
        <taxon>Pontibacter</taxon>
    </lineage>
</organism>
<evidence type="ECO:0000256" key="2">
    <source>
        <dbReference type="RuleBase" id="RU003749"/>
    </source>
</evidence>
<feature type="domain" description="STAS" evidence="3">
    <location>
        <begin position="13"/>
        <end position="122"/>
    </location>
</feature>
<dbReference type="CDD" id="cd07043">
    <property type="entry name" value="STAS_anti-anti-sigma_factors"/>
    <property type="match status" value="1"/>
</dbReference>
<evidence type="ECO:0000256" key="1">
    <source>
        <dbReference type="ARBA" id="ARBA00009013"/>
    </source>
</evidence>
<evidence type="ECO:0000313" key="4">
    <source>
        <dbReference type="EMBL" id="RIJ42432.1"/>
    </source>
</evidence>
<evidence type="ECO:0000259" key="3">
    <source>
        <dbReference type="PROSITE" id="PS50801"/>
    </source>
</evidence>
<reference evidence="5" key="1">
    <citation type="submission" date="2018-08" db="EMBL/GenBank/DDBJ databases">
        <title>Mucilaginibacter sp. MYSH2.</title>
        <authorList>
            <person name="Seo T."/>
        </authorList>
    </citation>
    <scope>NUCLEOTIDE SEQUENCE [LARGE SCALE GENOMIC DNA]</scope>
    <source>
        <strain evidence="5">KIRAN</strain>
    </source>
</reference>
<sequence>MEAKNGSDQQRGFDATAEEHAQGVILRISGELDANTAIAADDSLNHAMAKPVRFLLIDCRSLRYVSSAGLGVFLSAFYACQQKEINMVFFGLQPKIKNVFSILGLERIMHCVDTEKEALQSVHKTS</sequence>
<evidence type="ECO:0000313" key="5">
    <source>
        <dbReference type="Proteomes" id="UP000266005"/>
    </source>
</evidence>
<dbReference type="InterPro" id="IPR002645">
    <property type="entry name" value="STAS_dom"/>
</dbReference>
<dbReference type="OrthoDB" id="9795051at2"/>
<comment type="caution">
    <text evidence="4">The sequence shown here is derived from an EMBL/GenBank/DDBJ whole genome shotgun (WGS) entry which is preliminary data.</text>
</comment>
<dbReference type="NCBIfam" id="TIGR00377">
    <property type="entry name" value="ant_ant_sig"/>
    <property type="match status" value="1"/>
</dbReference>
<dbReference type="PANTHER" id="PTHR33495:SF2">
    <property type="entry name" value="ANTI-SIGMA FACTOR ANTAGONIST TM_1081-RELATED"/>
    <property type="match status" value="1"/>
</dbReference>
<dbReference type="Pfam" id="PF01740">
    <property type="entry name" value="STAS"/>
    <property type="match status" value="1"/>
</dbReference>
<dbReference type="InterPro" id="IPR036513">
    <property type="entry name" value="STAS_dom_sf"/>
</dbReference>
<keyword evidence="5" id="KW-1185">Reference proteome</keyword>
<comment type="similarity">
    <text evidence="1 2">Belongs to the anti-sigma-factor antagonist family.</text>
</comment>
<gene>
    <name evidence="4" type="ORF">D1627_00745</name>
</gene>
<proteinExistence type="inferred from homology"/>
<dbReference type="Gene3D" id="3.30.750.24">
    <property type="entry name" value="STAS domain"/>
    <property type="match status" value="1"/>
</dbReference>
<dbReference type="AlphaFoldDB" id="A0A399SJU4"/>
<name>A0A399SJU4_9BACT</name>
<dbReference type="PANTHER" id="PTHR33495">
    <property type="entry name" value="ANTI-SIGMA FACTOR ANTAGONIST TM_1081-RELATED-RELATED"/>
    <property type="match status" value="1"/>
</dbReference>
<dbReference type="InterPro" id="IPR003658">
    <property type="entry name" value="Anti-sigma_ant"/>
</dbReference>
<dbReference type="PROSITE" id="PS50801">
    <property type="entry name" value="STAS"/>
    <property type="match status" value="1"/>
</dbReference>
<dbReference type="GO" id="GO:0043856">
    <property type="term" value="F:anti-sigma factor antagonist activity"/>
    <property type="evidence" value="ECO:0007669"/>
    <property type="project" value="InterPro"/>
</dbReference>
<protein>
    <recommendedName>
        <fullName evidence="2">Anti-sigma factor antagonist</fullName>
    </recommendedName>
</protein>